<dbReference type="AlphaFoldDB" id="A0A432YKU6"/>
<dbReference type="Pfam" id="PF07445">
    <property type="entry name" value="PriC"/>
    <property type="match status" value="1"/>
</dbReference>
<organism evidence="1 2">
    <name type="scientific">Pseudidiomarina marina</name>
    <dbReference type="NCBI Taxonomy" id="502366"/>
    <lineage>
        <taxon>Bacteria</taxon>
        <taxon>Pseudomonadati</taxon>
        <taxon>Pseudomonadota</taxon>
        <taxon>Gammaproteobacteria</taxon>
        <taxon>Alteromonadales</taxon>
        <taxon>Idiomarinaceae</taxon>
        <taxon>Pseudidiomarina</taxon>
    </lineage>
</organism>
<reference evidence="2" key="1">
    <citation type="journal article" date="2018" name="Front. Microbiol.">
        <title>Genome-Based Analysis Reveals the Taxonomy and Diversity of the Family Idiomarinaceae.</title>
        <authorList>
            <person name="Liu Y."/>
            <person name="Lai Q."/>
            <person name="Shao Z."/>
        </authorList>
    </citation>
    <scope>NUCLEOTIDE SEQUENCE [LARGE SCALE GENOMIC DNA]</scope>
    <source>
        <strain evidence="2">PIM1</strain>
    </source>
</reference>
<comment type="caution">
    <text evidence="1">The sequence shown here is derived from an EMBL/GenBank/DDBJ whole genome shotgun (WGS) entry which is preliminary data.</text>
</comment>
<evidence type="ECO:0000313" key="2">
    <source>
        <dbReference type="Proteomes" id="UP000288127"/>
    </source>
</evidence>
<dbReference type="Gene3D" id="1.20.1270.340">
    <property type="match status" value="1"/>
</dbReference>
<name>A0A432YKU6_9GAMM</name>
<keyword evidence="2" id="KW-1185">Reference proteome</keyword>
<dbReference type="InterPro" id="IPR010890">
    <property type="entry name" value="PriC"/>
</dbReference>
<accession>A0A432YKU6</accession>
<dbReference type="EMBL" id="PIPZ01000001">
    <property type="protein sequence ID" value="RUO61465.1"/>
    <property type="molecule type" value="Genomic_DNA"/>
</dbReference>
<gene>
    <name evidence="1" type="ORF">CWI76_04195</name>
</gene>
<sequence length="100" mass="11815">MSNQTVISMTLRSRLEQEIDTLEQRITRLNIHEDNFTDWFDAQLFSQDANQPLDYIRELRQNLFSLINATTTSRSQWLSERIAHQLGALHQAVRWAEQGR</sequence>
<proteinExistence type="predicted"/>
<dbReference type="InterPro" id="IPR038338">
    <property type="entry name" value="PriC_sf"/>
</dbReference>
<evidence type="ECO:0000313" key="1">
    <source>
        <dbReference type="EMBL" id="RUO61465.1"/>
    </source>
</evidence>
<dbReference type="Proteomes" id="UP000288127">
    <property type="component" value="Unassembled WGS sequence"/>
</dbReference>
<protein>
    <submittedName>
        <fullName evidence="1">Uncharacterized protein</fullName>
    </submittedName>
</protein>